<reference evidence="7 8" key="1">
    <citation type="submission" date="2016-11" db="EMBL/GenBank/DDBJ databases">
        <authorList>
            <person name="Jaros S."/>
            <person name="Januszkiewicz K."/>
            <person name="Wedrychowicz H."/>
        </authorList>
    </citation>
    <scope>NUCLEOTIDE SEQUENCE [LARGE SCALE GENOMIC DNA]</scope>
    <source>
        <strain evidence="7 8">DSM 27406</strain>
    </source>
</reference>
<protein>
    <submittedName>
        <fullName evidence="7">Putative oligopeptide transporter, OPT family</fullName>
    </submittedName>
</protein>
<feature type="transmembrane region" description="Helical" evidence="6">
    <location>
        <begin position="350"/>
        <end position="369"/>
    </location>
</feature>
<feature type="transmembrane region" description="Helical" evidence="6">
    <location>
        <begin position="653"/>
        <end position="674"/>
    </location>
</feature>
<feature type="transmembrane region" description="Helical" evidence="6">
    <location>
        <begin position="79"/>
        <end position="100"/>
    </location>
</feature>
<dbReference type="Pfam" id="PF03169">
    <property type="entry name" value="OPT"/>
    <property type="match status" value="1"/>
</dbReference>
<gene>
    <name evidence="7" type="ORF">SAMN05444266_101866</name>
</gene>
<feature type="transmembrane region" description="Helical" evidence="6">
    <location>
        <begin position="477"/>
        <end position="497"/>
    </location>
</feature>
<comment type="subcellular location">
    <subcellularLocation>
        <location evidence="1">Membrane</location>
        <topology evidence="1">Multi-pass membrane protein</topology>
    </subcellularLocation>
</comment>
<keyword evidence="5 6" id="KW-0472">Membrane</keyword>
<dbReference type="STRING" id="1419482.SAMN05444266_101866"/>
<feature type="transmembrane region" description="Helical" evidence="6">
    <location>
        <begin position="609"/>
        <end position="633"/>
    </location>
</feature>
<keyword evidence="3 6" id="KW-0812">Transmembrane</keyword>
<evidence type="ECO:0000256" key="4">
    <source>
        <dbReference type="ARBA" id="ARBA00022989"/>
    </source>
</evidence>
<dbReference type="PANTHER" id="PTHR31645:SF0">
    <property type="entry name" value="OLIGOPEPTIDE TRANSPORTER YGL114W-RELATED"/>
    <property type="match status" value="1"/>
</dbReference>
<keyword evidence="4 6" id="KW-1133">Transmembrane helix</keyword>
<feature type="transmembrane region" description="Helical" evidence="6">
    <location>
        <begin position="229"/>
        <end position="249"/>
    </location>
</feature>
<dbReference type="GO" id="GO:0016020">
    <property type="term" value="C:membrane"/>
    <property type="evidence" value="ECO:0007669"/>
    <property type="project" value="UniProtKB-SubCell"/>
</dbReference>
<proteinExistence type="predicted"/>
<evidence type="ECO:0000256" key="6">
    <source>
        <dbReference type="SAM" id="Phobius"/>
    </source>
</evidence>
<feature type="transmembrane region" description="Helical" evidence="6">
    <location>
        <begin position="568"/>
        <end position="588"/>
    </location>
</feature>
<feature type="transmembrane region" description="Helical" evidence="6">
    <location>
        <begin position="439"/>
        <end position="457"/>
    </location>
</feature>
<dbReference type="EMBL" id="FRBL01000001">
    <property type="protein sequence ID" value="SHL00156.1"/>
    <property type="molecule type" value="Genomic_DNA"/>
</dbReference>
<dbReference type="Proteomes" id="UP000184420">
    <property type="component" value="Unassembled WGS sequence"/>
</dbReference>
<evidence type="ECO:0000256" key="1">
    <source>
        <dbReference type="ARBA" id="ARBA00004141"/>
    </source>
</evidence>
<name>A0A1M6X2K0_9BACT</name>
<dbReference type="InterPro" id="IPR004813">
    <property type="entry name" value="OPT"/>
</dbReference>
<feature type="transmembrane region" description="Helical" evidence="6">
    <location>
        <begin position="24"/>
        <end position="43"/>
    </location>
</feature>
<dbReference type="RefSeq" id="WP_073078300.1">
    <property type="nucleotide sequence ID" value="NZ_FRBL01000001.1"/>
</dbReference>
<dbReference type="OrthoDB" id="9809340at2"/>
<evidence type="ECO:0000256" key="3">
    <source>
        <dbReference type="ARBA" id="ARBA00022692"/>
    </source>
</evidence>
<dbReference type="AlphaFoldDB" id="A0A1M6X2K0"/>
<dbReference type="InterPro" id="IPR045035">
    <property type="entry name" value="YSL-like"/>
</dbReference>
<dbReference type="GO" id="GO:0035673">
    <property type="term" value="F:oligopeptide transmembrane transporter activity"/>
    <property type="evidence" value="ECO:0007669"/>
    <property type="project" value="InterPro"/>
</dbReference>
<evidence type="ECO:0000256" key="5">
    <source>
        <dbReference type="ARBA" id="ARBA00023136"/>
    </source>
</evidence>
<sequence length="679" mass="70916">MSDNQFKPFVPATTRMKEFTFKSILLGCIFGIIFGAATVYLALKAGLTVSASIPIAVIAITLGRKFFKTTILENNIIQTTGSAGESIAAGVVFTLPAFLFLSDGAGAQFFNYITILTLAIIGGVLGTLMMIPLRRSLIVKEHGTLPYPEGTACADVLIAGEKGGDFAKTAFWGLGFAAIYAFLQKVLHIIAETPGYMTKQANKFLPSANLSADITPEYMGVGYIIGPRISGVLVAGGVLSWLALIPLLASLLPGDTIATQLIKLGYLANLNTPGGQGNWDPATHTFTDYASAIYYAYIRQIAAGAVAAGGFITLVRTIPTIVSTFRGSLGAVKDSTEKQSGTVPRTEKDLSLKVVIFGSLALVVLMAILPQLPGGSIGQKLLVGALVVFFGAFFVTVSSRIVGLIGSSNNPISGMTIATLMGTCLVFIAVGWTGKLYEPMALVVGSMICIAAANAGGTSQDLKSGYIVGATPMNQQIALFIGAIVSSIVIGLTVKFLDRPTADMIAHGVKDHAIGSLYYPAPQGTLLATLDIGILSGNLDWQFVLVGALLAITIELCGVNALSFAVGAYLPLSTTTPILVGGAIRGLVDYRKKKANIQTTAEEEELGRGNLFATGLVAGGAVAGVIIAIMAGFDSTAAGLAKLNLQESFLGALGQGGYYILGTGFFAFMGWYLYRVARK</sequence>
<feature type="transmembrane region" description="Helical" evidence="6">
    <location>
        <begin position="381"/>
        <end position="406"/>
    </location>
</feature>
<feature type="transmembrane region" description="Helical" evidence="6">
    <location>
        <begin position="112"/>
        <end position="131"/>
    </location>
</feature>
<organism evidence="7 8">
    <name type="scientific">Chitinophaga jiangningensis</name>
    <dbReference type="NCBI Taxonomy" id="1419482"/>
    <lineage>
        <taxon>Bacteria</taxon>
        <taxon>Pseudomonadati</taxon>
        <taxon>Bacteroidota</taxon>
        <taxon>Chitinophagia</taxon>
        <taxon>Chitinophagales</taxon>
        <taxon>Chitinophagaceae</taxon>
        <taxon>Chitinophaga</taxon>
    </lineage>
</organism>
<feature type="transmembrane region" description="Helical" evidence="6">
    <location>
        <begin position="412"/>
        <end position="432"/>
    </location>
</feature>
<evidence type="ECO:0000256" key="2">
    <source>
        <dbReference type="ARBA" id="ARBA00022448"/>
    </source>
</evidence>
<evidence type="ECO:0000313" key="8">
    <source>
        <dbReference type="Proteomes" id="UP000184420"/>
    </source>
</evidence>
<feature type="transmembrane region" description="Helical" evidence="6">
    <location>
        <begin position="543"/>
        <end position="562"/>
    </location>
</feature>
<dbReference type="NCBIfam" id="TIGR00728">
    <property type="entry name" value="OPT_sfam"/>
    <property type="match status" value="1"/>
</dbReference>
<keyword evidence="2" id="KW-0813">Transport</keyword>
<keyword evidence="8" id="KW-1185">Reference proteome</keyword>
<dbReference type="PANTHER" id="PTHR31645">
    <property type="entry name" value="OLIGOPEPTIDE TRANSPORTER YGL114W-RELATED"/>
    <property type="match status" value="1"/>
</dbReference>
<accession>A0A1M6X2K0</accession>
<evidence type="ECO:0000313" key="7">
    <source>
        <dbReference type="EMBL" id="SHL00156.1"/>
    </source>
</evidence>